<evidence type="ECO:0000313" key="2">
    <source>
        <dbReference type="EMBL" id="PUE58737.1"/>
    </source>
</evidence>
<dbReference type="EMBL" id="NESP01000001">
    <property type="protein sequence ID" value="PUE58737.1"/>
    <property type="molecule type" value="Genomic_DNA"/>
</dbReference>
<name>A0A315FZF4_9BURK</name>
<comment type="caution">
    <text evidence="2">The sequence shown here is derived from an EMBL/GenBank/DDBJ whole genome shotgun (WGS) entry which is preliminary data.</text>
</comment>
<dbReference type="Proteomes" id="UP000251341">
    <property type="component" value="Unassembled WGS sequence"/>
</dbReference>
<organism evidence="2 3">
    <name type="scientific">Limnohabitans curvus</name>
    <dbReference type="NCBI Taxonomy" id="323423"/>
    <lineage>
        <taxon>Bacteria</taxon>
        <taxon>Pseudomonadati</taxon>
        <taxon>Pseudomonadota</taxon>
        <taxon>Betaproteobacteria</taxon>
        <taxon>Burkholderiales</taxon>
        <taxon>Comamonadaceae</taxon>
        <taxon>Limnohabitans</taxon>
    </lineage>
</organism>
<dbReference type="RefSeq" id="WP_108357978.1">
    <property type="nucleotide sequence ID" value="NZ_NESP01000001.1"/>
</dbReference>
<sequence length="71" mass="7109">MFASLIEGLTDAIGFVVGALLGYGLGVAFGLNLFAEGYGTGSIIAILLVGIGGGMGLQAARRIRAPKPDAE</sequence>
<reference evidence="2 3" key="1">
    <citation type="submission" date="2017-04" db="EMBL/GenBank/DDBJ databases">
        <title>Unexpected and diverse lifestyles within the genus Limnohabitans.</title>
        <authorList>
            <person name="Kasalicky V."/>
            <person name="Mehrshad M."/>
            <person name="Andrei S.-A."/>
            <person name="Salcher M."/>
            <person name="Kratochvilova H."/>
            <person name="Simek K."/>
            <person name="Ghai R."/>
        </authorList>
    </citation>
    <scope>NUCLEOTIDE SEQUENCE [LARGE SCALE GENOMIC DNA]</scope>
    <source>
        <strain evidence="2 3">MWH-C5</strain>
    </source>
</reference>
<gene>
    <name evidence="2" type="ORF">B9Z44_03480</name>
</gene>
<proteinExistence type="predicted"/>
<keyword evidence="1" id="KW-0472">Membrane</keyword>
<keyword evidence="1" id="KW-1133">Transmembrane helix</keyword>
<evidence type="ECO:0000313" key="3">
    <source>
        <dbReference type="Proteomes" id="UP000251341"/>
    </source>
</evidence>
<keyword evidence="1" id="KW-0812">Transmembrane</keyword>
<keyword evidence="3" id="KW-1185">Reference proteome</keyword>
<accession>A0A315FZF4</accession>
<protein>
    <submittedName>
        <fullName evidence="2">Uncharacterized protein</fullName>
    </submittedName>
</protein>
<evidence type="ECO:0000256" key="1">
    <source>
        <dbReference type="SAM" id="Phobius"/>
    </source>
</evidence>
<feature type="transmembrane region" description="Helical" evidence="1">
    <location>
        <begin position="37"/>
        <end position="57"/>
    </location>
</feature>
<dbReference type="AlphaFoldDB" id="A0A315FZF4"/>
<feature type="transmembrane region" description="Helical" evidence="1">
    <location>
        <begin position="12"/>
        <end position="31"/>
    </location>
</feature>